<sequence>MTPPPPPPPPPVAYPESAKNALKQAAVSSAVNGGDNHHPSSPPTRLTCTNDCDFSAGPGFTLHRLIPEPQSNNSDLNLTSLILSAFRTPTGPDAEPNDRDSAEDAYGRKVLAQRLNLASSQCNYSLPSYLLYDARGLQLFDALTRLPDNEYYLTKHEADLLATGGVADQVANWIEPGAVIVELGCGSMRKTKVILDAIEMAVGKRGMGAQFAASPVMFYALDMDAGELEKSLNALVANPPNPQGWQFISFHGLIGTYASLMHALPTSPTHAPRLILWLGSSIGNLTRSAATSFMASLRASLHPTDRFLLGVDGRNPPAMIERAYNDPQGLTRAFELNMLHVVNTYLDPAANLFDVDKFEYAGVYNARAGRHEAYLLAVEPVDMVIRGKSRAADDQQLGGQEVRVTFAKGDLMHVEHSYKYDVMDMAKLIAGARWSMDRTWGDGAYSMHLLAPIADELGGFVFDAATASGQGVPSVDEWEQVWRAFDMMSLKLVKSEAWELRPIEVRLPVCFYVGHLPCFADIHIARVFDLPLLASTRYANIFERGMDPDLDDPTQCHTHSEVPDTWPAMADICAYRDKVRARIRAVTAQLGSRSDGAATAKDDNGEARKVLCMVFEHDLMHLETLMYMIAQFPTHLLNNAADIGLPSASVRMAGQANGRRLEPATTRLFPAARVTLGRSRQDKGSVWGWDNEFPEHDVQEVGPVEVQARQVSVGEYAAFLDAHMDRKDFVPAGWIKSDENQPAGGWQVRSIAHNTYLSIDRNEEQVANWPVCVSKVMAQAYAKWLNNTGNDRSRHGEWRLPTEHELRMIFDSAPLIDPSTTGFSGLRLAPMPMSVAASPEKAFAYAGNVWEWTASPFLGQDGFVADQRYPGYSADFFDGKHSVVLGASWATHPRLANRSTFRNWFQDGYPYAQIGFRLVRSV</sequence>
<protein>
    <recommendedName>
        <fullName evidence="8">C-type lectin protein</fullName>
    </recommendedName>
</protein>
<dbReference type="Gene3D" id="3.40.50.150">
    <property type="entry name" value="Vaccinia Virus protein VP39"/>
    <property type="match status" value="1"/>
</dbReference>
<organism evidence="6 7">
    <name type="scientific">Catenaria anguillulae PL171</name>
    <dbReference type="NCBI Taxonomy" id="765915"/>
    <lineage>
        <taxon>Eukaryota</taxon>
        <taxon>Fungi</taxon>
        <taxon>Fungi incertae sedis</taxon>
        <taxon>Blastocladiomycota</taxon>
        <taxon>Blastocladiomycetes</taxon>
        <taxon>Blastocladiales</taxon>
        <taxon>Catenariaceae</taxon>
        <taxon>Catenaria</taxon>
    </lineage>
</organism>
<evidence type="ECO:0000256" key="3">
    <source>
        <dbReference type="SAM" id="MobiDB-lite"/>
    </source>
</evidence>
<dbReference type="InterPro" id="IPR016187">
    <property type="entry name" value="CTDL_fold"/>
</dbReference>
<name>A0A1Y2HKI6_9FUNG</name>
<comment type="caution">
    <text evidence="6">The sequence shown here is derived from an EMBL/GenBank/DDBJ whole genome shotgun (WGS) entry which is preliminary data.</text>
</comment>
<evidence type="ECO:0000259" key="5">
    <source>
        <dbReference type="Pfam" id="PF10017"/>
    </source>
</evidence>
<feature type="region of interest" description="Disordered" evidence="3">
    <location>
        <begin position="1"/>
        <end position="45"/>
    </location>
</feature>
<keyword evidence="1" id="KW-0489">Methyltransferase</keyword>
<evidence type="ECO:0000313" key="7">
    <source>
        <dbReference type="Proteomes" id="UP000193411"/>
    </source>
</evidence>
<evidence type="ECO:0000259" key="4">
    <source>
        <dbReference type="Pfam" id="PF03781"/>
    </source>
</evidence>
<dbReference type="STRING" id="765915.A0A1Y2HKI6"/>
<dbReference type="InterPro" id="IPR019257">
    <property type="entry name" value="MeTrfase_dom"/>
</dbReference>
<dbReference type="Pfam" id="PF10017">
    <property type="entry name" value="Methyltransf_33"/>
    <property type="match status" value="1"/>
</dbReference>
<dbReference type="Gene3D" id="3.90.1580.10">
    <property type="entry name" value="paralog of FGE (formylglycine-generating enzyme)"/>
    <property type="match status" value="2"/>
</dbReference>
<evidence type="ECO:0000313" key="6">
    <source>
        <dbReference type="EMBL" id="ORZ35066.1"/>
    </source>
</evidence>
<accession>A0A1Y2HKI6</accession>
<feature type="domain" description="Histidine-specific methyltransferase SAM-dependent" evidence="5">
    <location>
        <begin position="123"/>
        <end position="446"/>
    </location>
</feature>
<feature type="domain" description="Sulfatase-modifying factor enzyme-like" evidence="4">
    <location>
        <begin position="845"/>
        <end position="920"/>
    </location>
</feature>
<dbReference type="InterPro" id="IPR029063">
    <property type="entry name" value="SAM-dependent_MTases_sf"/>
</dbReference>
<dbReference type="Pfam" id="PF03781">
    <property type="entry name" value="FGE-sulfatase"/>
    <property type="match status" value="2"/>
</dbReference>
<feature type="compositionally biased region" description="Pro residues" evidence="3">
    <location>
        <begin position="1"/>
        <end position="13"/>
    </location>
</feature>
<keyword evidence="7" id="KW-1185">Reference proteome</keyword>
<gene>
    <name evidence="6" type="ORF">BCR44DRAFT_124925</name>
</gene>
<keyword evidence="2" id="KW-0808">Transferase</keyword>
<dbReference type="Proteomes" id="UP000193411">
    <property type="component" value="Unassembled WGS sequence"/>
</dbReference>
<evidence type="ECO:0000256" key="2">
    <source>
        <dbReference type="ARBA" id="ARBA00022679"/>
    </source>
</evidence>
<evidence type="ECO:0000256" key="1">
    <source>
        <dbReference type="ARBA" id="ARBA00022603"/>
    </source>
</evidence>
<dbReference type="EMBL" id="MCFL01000024">
    <property type="protein sequence ID" value="ORZ35066.1"/>
    <property type="molecule type" value="Genomic_DNA"/>
</dbReference>
<dbReference type="InterPro" id="IPR051128">
    <property type="entry name" value="EgtD_Methyltrsf_superfamily"/>
</dbReference>
<evidence type="ECO:0008006" key="8">
    <source>
        <dbReference type="Google" id="ProtNLM"/>
    </source>
</evidence>
<reference evidence="6 7" key="1">
    <citation type="submission" date="2016-07" db="EMBL/GenBank/DDBJ databases">
        <title>Pervasive Adenine N6-methylation of Active Genes in Fungi.</title>
        <authorList>
            <consortium name="DOE Joint Genome Institute"/>
            <person name="Mondo S.J."/>
            <person name="Dannebaum R.O."/>
            <person name="Kuo R.C."/>
            <person name="Labutti K."/>
            <person name="Haridas S."/>
            <person name="Kuo A."/>
            <person name="Salamov A."/>
            <person name="Ahrendt S.R."/>
            <person name="Lipzen A."/>
            <person name="Sullivan W."/>
            <person name="Andreopoulos W.B."/>
            <person name="Clum A."/>
            <person name="Lindquist E."/>
            <person name="Daum C."/>
            <person name="Ramamoorthy G.K."/>
            <person name="Gryganskyi A."/>
            <person name="Culley D."/>
            <person name="Magnuson J.K."/>
            <person name="James T.Y."/>
            <person name="O'Malley M.A."/>
            <person name="Stajich J.E."/>
            <person name="Spatafora J.W."/>
            <person name="Visel A."/>
            <person name="Grigoriev I.V."/>
        </authorList>
    </citation>
    <scope>NUCLEOTIDE SEQUENCE [LARGE SCALE GENOMIC DNA]</scope>
    <source>
        <strain evidence="6 7">PL171</strain>
    </source>
</reference>
<dbReference type="InterPro" id="IPR042095">
    <property type="entry name" value="SUMF_sf"/>
</dbReference>
<dbReference type="GO" id="GO:0032259">
    <property type="term" value="P:methylation"/>
    <property type="evidence" value="ECO:0007669"/>
    <property type="project" value="UniProtKB-KW"/>
</dbReference>
<dbReference type="AlphaFoldDB" id="A0A1Y2HKI6"/>
<feature type="domain" description="Sulfatase-modifying factor enzyme-like" evidence="4">
    <location>
        <begin position="684"/>
        <end position="806"/>
    </location>
</feature>
<dbReference type="InterPro" id="IPR005532">
    <property type="entry name" value="SUMF_dom"/>
</dbReference>
<dbReference type="GO" id="GO:0008168">
    <property type="term" value="F:methyltransferase activity"/>
    <property type="evidence" value="ECO:0007669"/>
    <property type="project" value="UniProtKB-KW"/>
</dbReference>
<dbReference type="SUPFAM" id="SSF56436">
    <property type="entry name" value="C-type lectin-like"/>
    <property type="match status" value="1"/>
</dbReference>
<dbReference type="PANTHER" id="PTHR43397:SF1">
    <property type="entry name" value="ERGOTHIONEINE BIOSYNTHESIS PROTEIN 1"/>
    <property type="match status" value="1"/>
</dbReference>
<dbReference type="PANTHER" id="PTHR43397">
    <property type="entry name" value="ERGOTHIONEINE BIOSYNTHESIS PROTEIN 1"/>
    <property type="match status" value="1"/>
</dbReference>
<proteinExistence type="predicted"/>
<dbReference type="OrthoDB" id="659at2759"/>